<reference evidence="6 7" key="1">
    <citation type="submission" date="2024-03" db="EMBL/GenBank/DDBJ databases">
        <title>Actinomycetospora sp. OC33-EN07, a novel actinomycete isolated from wild orchid (Aerides multiflora).</title>
        <authorList>
            <person name="Suriyachadkun C."/>
        </authorList>
    </citation>
    <scope>NUCLEOTIDE SEQUENCE [LARGE SCALE GENOMIC DNA]</scope>
    <source>
        <strain evidence="6 7">OC33-EN07</strain>
    </source>
</reference>
<proteinExistence type="inferred from homology"/>
<sequence>MTGVVLDRHELLWVLEQCGAGWPYPLRPVHWSAETDAEARRHRTATEQALRARGLLEPAPARMLLDAGQAVAGWALAVDLVRRDATAPVAAVALTDGRTAALLESPEHAQAPVRVTPCAPDGLAEAVFALVPPVPPGSGPPVPVPAGTLPGDLPTTQRTARARDVAEDLLATVTAVSQVGVADRRDGVPRRLAAPLCWLDGPRGRHVLRSPPPSPAPSQRPSLLVPATGGQLLTDIRTVLTDAAVPRPSGRSTA</sequence>
<gene>
    <name evidence="6" type="ORF">WCD58_19070</name>
</gene>
<evidence type="ECO:0000256" key="1">
    <source>
        <dbReference type="ARBA" id="ARBA00004496"/>
    </source>
</evidence>
<comment type="subcellular location">
    <subcellularLocation>
        <location evidence="1">Cytoplasm</location>
    </subcellularLocation>
</comment>
<dbReference type="Pfam" id="PF14011">
    <property type="entry name" value="ESX-1_EspG"/>
    <property type="match status" value="1"/>
</dbReference>
<accession>A0ABU8M896</accession>
<organism evidence="6 7">
    <name type="scientific">Actinomycetospora flava</name>
    <dbReference type="NCBI Taxonomy" id="3129232"/>
    <lineage>
        <taxon>Bacteria</taxon>
        <taxon>Bacillati</taxon>
        <taxon>Actinomycetota</taxon>
        <taxon>Actinomycetes</taxon>
        <taxon>Pseudonocardiales</taxon>
        <taxon>Pseudonocardiaceae</taxon>
        <taxon>Actinomycetospora</taxon>
    </lineage>
</organism>
<keyword evidence="4" id="KW-0143">Chaperone</keyword>
<keyword evidence="7" id="KW-1185">Reference proteome</keyword>
<evidence type="ECO:0000256" key="4">
    <source>
        <dbReference type="ARBA" id="ARBA00023186"/>
    </source>
</evidence>
<feature type="region of interest" description="Disordered" evidence="5">
    <location>
        <begin position="202"/>
        <end position="223"/>
    </location>
</feature>
<evidence type="ECO:0000313" key="6">
    <source>
        <dbReference type="EMBL" id="MEJ2863277.1"/>
    </source>
</evidence>
<dbReference type="EMBL" id="JBBEGM010000008">
    <property type="protein sequence ID" value="MEJ2863277.1"/>
    <property type="molecule type" value="Genomic_DNA"/>
</dbReference>
<dbReference type="Proteomes" id="UP001369736">
    <property type="component" value="Unassembled WGS sequence"/>
</dbReference>
<protein>
    <submittedName>
        <fullName evidence="6">ESX secretion-associated protein EspG</fullName>
    </submittedName>
</protein>
<dbReference type="RefSeq" id="WP_337704648.1">
    <property type="nucleotide sequence ID" value="NZ_JBBEGM010000008.1"/>
</dbReference>
<name>A0ABU8M896_9PSEU</name>
<comment type="caution">
    <text evidence="6">The sequence shown here is derived from an EMBL/GenBank/DDBJ whole genome shotgun (WGS) entry which is preliminary data.</text>
</comment>
<dbReference type="InterPro" id="IPR025734">
    <property type="entry name" value="EspG"/>
</dbReference>
<keyword evidence="3" id="KW-0963">Cytoplasm</keyword>
<evidence type="ECO:0000256" key="5">
    <source>
        <dbReference type="SAM" id="MobiDB-lite"/>
    </source>
</evidence>
<evidence type="ECO:0000256" key="3">
    <source>
        <dbReference type="ARBA" id="ARBA00022490"/>
    </source>
</evidence>
<comment type="similarity">
    <text evidence="2">Belongs to the EspG family.</text>
</comment>
<evidence type="ECO:0000313" key="7">
    <source>
        <dbReference type="Proteomes" id="UP001369736"/>
    </source>
</evidence>
<evidence type="ECO:0000256" key="2">
    <source>
        <dbReference type="ARBA" id="ARBA00006411"/>
    </source>
</evidence>